<accession>A0A3P7MWK2</accession>
<keyword evidence="2" id="KW-1185">Reference proteome</keyword>
<gene>
    <name evidence="1" type="ORF">DILT_LOCUS14113</name>
</gene>
<organism evidence="1 2">
    <name type="scientific">Dibothriocephalus latus</name>
    <name type="common">Fish tapeworm</name>
    <name type="synonym">Diphyllobothrium latum</name>
    <dbReference type="NCBI Taxonomy" id="60516"/>
    <lineage>
        <taxon>Eukaryota</taxon>
        <taxon>Metazoa</taxon>
        <taxon>Spiralia</taxon>
        <taxon>Lophotrochozoa</taxon>
        <taxon>Platyhelminthes</taxon>
        <taxon>Cestoda</taxon>
        <taxon>Eucestoda</taxon>
        <taxon>Diphyllobothriidea</taxon>
        <taxon>Diphyllobothriidae</taxon>
        <taxon>Dibothriocephalus</taxon>
    </lineage>
</organism>
<evidence type="ECO:0000313" key="2">
    <source>
        <dbReference type="Proteomes" id="UP000281553"/>
    </source>
</evidence>
<dbReference type="AlphaFoldDB" id="A0A3P7MWK2"/>
<dbReference type="EMBL" id="UYRU01072793">
    <property type="protein sequence ID" value="VDN22691.1"/>
    <property type="molecule type" value="Genomic_DNA"/>
</dbReference>
<dbReference type="Proteomes" id="UP000281553">
    <property type="component" value="Unassembled WGS sequence"/>
</dbReference>
<sequence length="74" mass="8426">MMKRRELKARREENRRALETRLEQNAFHLDLHLNLPSFRLTRARKDSAGSVAASAPRPPRLLTVSSLGQCTLAD</sequence>
<proteinExistence type="predicted"/>
<evidence type="ECO:0000313" key="1">
    <source>
        <dbReference type="EMBL" id="VDN22691.1"/>
    </source>
</evidence>
<name>A0A3P7MWK2_DIBLA</name>
<protein>
    <submittedName>
        <fullName evidence="1">Uncharacterized protein</fullName>
    </submittedName>
</protein>
<reference evidence="1 2" key="1">
    <citation type="submission" date="2018-11" db="EMBL/GenBank/DDBJ databases">
        <authorList>
            <consortium name="Pathogen Informatics"/>
        </authorList>
    </citation>
    <scope>NUCLEOTIDE SEQUENCE [LARGE SCALE GENOMIC DNA]</scope>
</reference>